<dbReference type="AlphaFoldDB" id="A0A8G2FEE6"/>
<reference evidence="3 4" key="1">
    <citation type="submission" date="2017-01" db="EMBL/GenBank/DDBJ databases">
        <authorList>
            <person name="Varghese N."/>
            <person name="Submissions S."/>
        </authorList>
    </citation>
    <scope>NUCLEOTIDE SEQUENCE [LARGE SCALE GENOMIC DNA]</scope>
    <source>
        <strain evidence="3 4">ATCC 35905</strain>
    </source>
</reference>
<comment type="caution">
    <text evidence="3">The sequence shown here is derived from an EMBL/GenBank/DDBJ whole genome shotgun (WGS) entry which is preliminary data.</text>
</comment>
<gene>
    <name evidence="3" type="ORF">SAMN05421828_12154</name>
</gene>
<dbReference type="RefSeq" id="WP_408736045.1">
    <property type="nucleotide sequence ID" value="NZ_FTNE01000021.1"/>
</dbReference>
<evidence type="ECO:0000313" key="4">
    <source>
        <dbReference type="Proteomes" id="UP000186308"/>
    </source>
</evidence>
<dbReference type="InterPro" id="IPR045618">
    <property type="entry name" value="DUF6444"/>
</dbReference>
<dbReference type="EMBL" id="FTNE01000021">
    <property type="protein sequence ID" value="SIR25417.1"/>
    <property type="molecule type" value="Genomic_DNA"/>
</dbReference>
<sequence>MASPAPPAAPDIPADVAFYQAIIAELRAQNAVLLARVAELERQLGLHSGNSGKPPSSDGLKKPPRTSSLRAASGKPSGG</sequence>
<feature type="non-terminal residue" evidence="3">
    <location>
        <position position="79"/>
    </location>
</feature>
<accession>A0A8G2FEE6</accession>
<feature type="region of interest" description="Disordered" evidence="1">
    <location>
        <begin position="45"/>
        <end position="79"/>
    </location>
</feature>
<dbReference type="Pfam" id="PF20042">
    <property type="entry name" value="DUF6444"/>
    <property type="match status" value="1"/>
</dbReference>
<name>A0A8G2FEE6_ACIRU</name>
<protein>
    <submittedName>
        <fullName evidence="3">Transposase</fullName>
    </submittedName>
</protein>
<evidence type="ECO:0000313" key="3">
    <source>
        <dbReference type="EMBL" id="SIR25417.1"/>
    </source>
</evidence>
<evidence type="ECO:0000259" key="2">
    <source>
        <dbReference type="Pfam" id="PF20042"/>
    </source>
</evidence>
<dbReference type="Proteomes" id="UP000186308">
    <property type="component" value="Unassembled WGS sequence"/>
</dbReference>
<feature type="domain" description="DUF6444" evidence="2">
    <location>
        <begin position="6"/>
        <end position="67"/>
    </location>
</feature>
<proteinExistence type="predicted"/>
<organism evidence="3 4">
    <name type="scientific">Acidiphilium rubrum</name>
    <dbReference type="NCBI Taxonomy" id="526"/>
    <lineage>
        <taxon>Bacteria</taxon>
        <taxon>Pseudomonadati</taxon>
        <taxon>Pseudomonadota</taxon>
        <taxon>Alphaproteobacteria</taxon>
        <taxon>Acetobacterales</taxon>
        <taxon>Acidocellaceae</taxon>
        <taxon>Acidiphilium</taxon>
    </lineage>
</organism>
<keyword evidence="4" id="KW-1185">Reference proteome</keyword>
<evidence type="ECO:0000256" key="1">
    <source>
        <dbReference type="SAM" id="MobiDB-lite"/>
    </source>
</evidence>